<feature type="compositionally biased region" description="Basic and acidic residues" evidence="1">
    <location>
        <begin position="8"/>
        <end position="17"/>
    </location>
</feature>
<keyword evidence="4" id="KW-1185">Reference proteome</keyword>
<protein>
    <submittedName>
        <fullName evidence="3">Uncharacterized protein</fullName>
    </submittedName>
</protein>
<evidence type="ECO:0000313" key="3">
    <source>
        <dbReference type="EMBL" id="KFO26872.1"/>
    </source>
</evidence>
<keyword evidence="2" id="KW-0472">Membrane</keyword>
<keyword evidence="2" id="KW-0812">Transmembrane</keyword>
<reference evidence="3 4" key="1">
    <citation type="submission" date="2013-11" db="EMBL/GenBank/DDBJ databases">
        <title>The Damaraland mole rat (Fukomys damarensis) genome and evolution of African mole rats.</title>
        <authorList>
            <person name="Gladyshev V.N."/>
            <person name="Fang X."/>
        </authorList>
    </citation>
    <scope>NUCLEOTIDE SEQUENCE [LARGE SCALE GENOMIC DNA]</scope>
    <source>
        <tissue evidence="3">Liver</tissue>
    </source>
</reference>
<gene>
    <name evidence="3" type="ORF">H920_11732</name>
</gene>
<organism evidence="3 4">
    <name type="scientific">Fukomys damarensis</name>
    <name type="common">Damaraland mole rat</name>
    <name type="synonym">Cryptomys damarensis</name>
    <dbReference type="NCBI Taxonomy" id="885580"/>
    <lineage>
        <taxon>Eukaryota</taxon>
        <taxon>Metazoa</taxon>
        <taxon>Chordata</taxon>
        <taxon>Craniata</taxon>
        <taxon>Vertebrata</taxon>
        <taxon>Euteleostomi</taxon>
        <taxon>Mammalia</taxon>
        <taxon>Eutheria</taxon>
        <taxon>Euarchontoglires</taxon>
        <taxon>Glires</taxon>
        <taxon>Rodentia</taxon>
        <taxon>Hystricomorpha</taxon>
        <taxon>Bathyergidae</taxon>
        <taxon>Fukomys</taxon>
    </lineage>
</organism>
<feature type="transmembrane region" description="Helical" evidence="2">
    <location>
        <begin position="39"/>
        <end position="58"/>
    </location>
</feature>
<accession>A0A091D723</accession>
<dbReference type="Proteomes" id="UP000028990">
    <property type="component" value="Unassembled WGS sequence"/>
</dbReference>
<dbReference type="EMBL" id="KN123076">
    <property type="protein sequence ID" value="KFO26872.1"/>
    <property type="molecule type" value="Genomic_DNA"/>
</dbReference>
<name>A0A091D723_FUKDA</name>
<keyword evidence="2" id="KW-1133">Transmembrane helix</keyword>
<evidence type="ECO:0000313" key="4">
    <source>
        <dbReference type="Proteomes" id="UP000028990"/>
    </source>
</evidence>
<evidence type="ECO:0000256" key="1">
    <source>
        <dbReference type="SAM" id="MobiDB-lite"/>
    </source>
</evidence>
<evidence type="ECO:0000256" key="2">
    <source>
        <dbReference type="SAM" id="Phobius"/>
    </source>
</evidence>
<feature type="compositionally biased region" description="Acidic residues" evidence="1">
    <location>
        <begin position="18"/>
        <end position="29"/>
    </location>
</feature>
<feature type="region of interest" description="Disordered" evidence="1">
    <location>
        <begin position="1"/>
        <end position="36"/>
    </location>
</feature>
<dbReference type="AlphaFoldDB" id="A0A091D723"/>
<proteinExistence type="predicted"/>
<sequence>MHKKSRRQWNDKTLKKEEEEEEEEVEEVEEKEKEKEKDLLTCLWGFSSALAFIALYRFDVMKYIEANIADLSN</sequence>